<dbReference type="SUPFAM" id="SSF53756">
    <property type="entry name" value="UDP-Glycosyltransferase/glycogen phosphorylase"/>
    <property type="match status" value="1"/>
</dbReference>
<gene>
    <name evidence="1" type="ORF">MTBPR1_30331</name>
</gene>
<proteinExistence type="predicted"/>
<dbReference type="InterPro" id="IPR009367">
    <property type="entry name" value="Elm1-like"/>
</dbReference>
<dbReference type="AlphaFoldDB" id="A0A1C3RI46"/>
<protein>
    <submittedName>
        <fullName evidence="1">Predicted nucleoside-diphosphate-sugar epimerase</fullName>
    </submittedName>
</protein>
<evidence type="ECO:0000313" key="2">
    <source>
        <dbReference type="Proteomes" id="UP000231658"/>
    </source>
</evidence>
<reference evidence="1 2" key="1">
    <citation type="submission" date="2016-07" db="EMBL/GenBank/DDBJ databases">
        <authorList>
            <person name="Lefevre C.T."/>
        </authorList>
    </citation>
    <scope>NUCLEOTIDE SEQUENCE [LARGE SCALE GENOMIC DNA]</scope>
    <source>
        <strain evidence="1">PR1</strain>
    </source>
</reference>
<dbReference type="EMBL" id="FLYE01000023">
    <property type="protein sequence ID" value="SCA56961.1"/>
    <property type="molecule type" value="Genomic_DNA"/>
</dbReference>
<dbReference type="OrthoDB" id="272235at2"/>
<evidence type="ECO:0000313" key="1">
    <source>
        <dbReference type="EMBL" id="SCA56961.1"/>
    </source>
</evidence>
<dbReference type="Pfam" id="PF06258">
    <property type="entry name" value="Mito_fiss_Elm1"/>
    <property type="match status" value="1"/>
</dbReference>
<dbReference type="PANTHER" id="PTHR33986">
    <property type="entry name" value="OS02G0535700 PROTEIN"/>
    <property type="match status" value="1"/>
</dbReference>
<organism evidence="1 2">
    <name type="scientific">Candidatus Terasakiella magnetica</name>
    <dbReference type="NCBI Taxonomy" id="1867952"/>
    <lineage>
        <taxon>Bacteria</taxon>
        <taxon>Pseudomonadati</taxon>
        <taxon>Pseudomonadota</taxon>
        <taxon>Alphaproteobacteria</taxon>
        <taxon>Rhodospirillales</taxon>
        <taxon>Terasakiellaceae</taxon>
        <taxon>Terasakiella</taxon>
    </lineage>
</organism>
<dbReference type="PANTHER" id="PTHR33986:SF15">
    <property type="entry name" value="MITOCHONDRIAL FISSION PROTEIN ELM1"/>
    <property type="match status" value="1"/>
</dbReference>
<accession>A0A1C3RI46</accession>
<dbReference type="RefSeq" id="WP_069189010.1">
    <property type="nucleotide sequence ID" value="NZ_FLYE01000023.1"/>
</dbReference>
<dbReference type="Proteomes" id="UP000231658">
    <property type="component" value="Unassembled WGS sequence"/>
</dbReference>
<name>A0A1C3RI46_9PROT</name>
<dbReference type="STRING" id="1867952.MTBPR1_30331"/>
<sequence length="319" mass="34660">MSMGPTIWVLCDDRAGNVSQCLGVAEALDLPFEQKDIAYNGLAKLPNFLLGTSLQGLNAQSKSQIKAPWPDLVIAAGRRTAPIARHIKKASKGKCKIVQVMYPGNSGADDFDLICVPSHDQNSYSANEMTMTGAPHRVNQQKLNEAVAHWLERFSFLPQPRIGLIVGGATKNKAFSADMGKELGRKVNDIAKAKGASVLVTTSRRTGEAAEPLLEEITVPSFKFKFGDEGENPYFGFLALSDVLIVTGDSVSMCSEACATGKPVYIYAPEGMISEKHKRMVASLYEGGYAYPFAGSLDMKLTNKLNTTHEIAERIREIL</sequence>
<keyword evidence="2" id="KW-1185">Reference proteome</keyword>